<reference evidence="2" key="2">
    <citation type="submission" date="2020-09" db="EMBL/GenBank/DDBJ databases">
        <authorList>
            <person name="Sun Q."/>
            <person name="Zhou Y."/>
        </authorList>
    </citation>
    <scope>NUCLEOTIDE SEQUENCE</scope>
    <source>
        <strain evidence="2">CGMCC 1.15880</strain>
    </source>
</reference>
<feature type="domain" description="VOC" evidence="1">
    <location>
        <begin position="4"/>
        <end position="120"/>
    </location>
</feature>
<dbReference type="RefSeq" id="WP_188673994.1">
    <property type="nucleotide sequence ID" value="NZ_BMKA01000002.1"/>
</dbReference>
<dbReference type="InterPro" id="IPR037523">
    <property type="entry name" value="VOC_core"/>
</dbReference>
<dbReference type="Gene3D" id="3.10.180.10">
    <property type="entry name" value="2,3-Dihydroxybiphenyl 1,2-Dioxygenase, domain 1"/>
    <property type="match status" value="1"/>
</dbReference>
<organism evidence="2 3">
    <name type="scientific">Neptunicoccus cionae</name>
    <dbReference type="NCBI Taxonomy" id="2035344"/>
    <lineage>
        <taxon>Bacteria</taxon>
        <taxon>Pseudomonadati</taxon>
        <taxon>Pseudomonadota</taxon>
        <taxon>Alphaproteobacteria</taxon>
        <taxon>Rhodobacterales</taxon>
        <taxon>Paracoccaceae</taxon>
        <taxon>Neptunicoccus</taxon>
    </lineage>
</organism>
<reference evidence="2" key="1">
    <citation type="journal article" date="2014" name="Int. J. Syst. Evol. Microbiol.">
        <title>Complete genome sequence of Corynebacterium casei LMG S-19264T (=DSM 44701T), isolated from a smear-ripened cheese.</title>
        <authorList>
            <consortium name="US DOE Joint Genome Institute (JGI-PGF)"/>
            <person name="Walter F."/>
            <person name="Albersmeier A."/>
            <person name="Kalinowski J."/>
            <person name="Ruckert C."/>
        </authorList>
    </citation>
    <scope>NUCLEOTIDE SEQUENCE</scope>
    <source>
        <strain evidence="2">CGMCC 1.15880</strain>
    </source>
</reference>
<dbReference type="InterPro" id="IPR029068">
    <property type="entry name" value="Glyas_Bleomycin-R_OHBP_Dase"/>
</dbReference>
<protein>
    <recommendedName>
        <fullName evidence="1">VOC domain-containing protein</fullName>
    </recommendedName>
</protein>
<dbReference type="PROSITE" id="PS51819">
    <property type="entry name" value="VOC"/>
    <property type="match status" value="1"/>
</dbReference>
<comment type="caution">
    <text evidence="2">The sequence shown here is derived from an EMBL/GenBank/DDBJ whole genome shotgun (WGS) entry which is preliminary data.</text>
</comment>
<evidence type="ECO:0000313" key="3">
    <source>
        <dbReference type="Proteomes" id="UP000628017"/>
    </source>
</evidence>
<dbReference type="AlphaFoldDB" id="A0A916VQN5"/>
<evidence type="ECO:0000313" key="2">
    <source>
        <dbReference type="EMBL" id="GGA18825.1"/>
    </source>
</evidence>
<proteinExistence type="predicted"/>
<accession>A0A916VQN5</accession>
<dbReference type="Pfam" id="PF00903">
    <property type="entry name" value="Glyoxalase"/>
    <property type="match status" value="1"/>
</dbReference>
<evidence type="ECO:0000259" key="1">
    <source>
        <dbReference type="PROSITE" id="PS51819"/>
    </source>
</evidence>
<gene>
    <name evidence="2" type="ORF">GCM10011498_19470</name>
</gene>
<dbReference type="InterPro" id="IPR004360">
    <property type="entry name" value="Glyas_Fos-R_dOase_dom"/>
</dbReference>
<dbReference type="SUPFAM" id="SSF54593">
    <property type="entry name" value="Glyoxalase/Bleomycin resistance protein/Dihydroxybiphenyl dioxygenase"/>
    <property type="match status" value="1"/>
</dbReference>
<dbReference type="Proteomes" id="UP000628017">
    <property type="component" value="Unassembled WGS sequence"/>
</dbReference>
<name>A0A916VQN5_9RHOB</name>
<dbReference type="EMBL" id="BMKA01000002">
    <property type="protein sequence ID" value="GGA18825.1"/>
    <property type="molecule type" value="Genomic_DNA"/>
</dbReference>
<sequence>MKQGVRSMPVLPAGDLAAGVAFYTGKLGFDLAGQWTNEDGTPNFAIVQLGGITLGLTASDRPASDGDWAAYFYLEDIDAFTDQVLGRGVKLLRGPEESFYHCKEVELADPHGNRMCFAQDMKPGADGPGL</sequence>
<keyword evidence="3" id="KW-1185">Reference proteome</keyword>